<sequence>MFSKYPLRPGTESQATGPVIQFCEARGIPYTHFGEKPPEVVVINGGQGFMRQQTPRRQRRDCRRIARILPANTSFVLLGYPDAVPGATLQILAERMAELVARQFGPIILVGISFGGILALRLASRNAALVRRLILVSSAHELGETGRGLVRQQVSHVLAQDYVALMESFTTVFRRPWRNALLRAALWLGRKRLAQRMGNTQTIVRYLNALLECSGERADWLNSIEAQTLVIGGKDDQFFGEGAMKRTADRIAGSTLHLIEGEQHMMMVECSCIVARAIANWLADAQGAPSIKAKDGVEP</sequence>
<comment type="caution">
    <text evidence="2">The sequence shown here is derived from an EMBL/GenBank/DDBJ whole genome shotgun (WGS) entry which is preliminary data.</text>
</comment>
<dbReference type="InterPro" id="IPR029058">
    <property type="entry name" value="AB_hydrolase_fold"/>
</dbReference>
<dbReference type="PANTHER" id="PTHR43139:SF52">
    <property type="entry name" value="SI:DKEY-122A22.2"/>
    <property type="match status" value="1"/>
</dbReference>
<dbReference type="Pfam" id="PF12697">
    <property type="entry name" value="Abhydrolase_6"/>
    <property type="match status" value="1"/>
</dbReference>
<gene>
    <name evidence="2" type="ORF">DBB42_01425</name>
</gene>
<feature type="domain" description="AB hydrolase-1" evidence="1">
    <location>
        <begin position="78"/>
        <end position="269"/>
    </location>
</feature>
<accession>A0A2R7UPE7</accession>
<protein>
    <recommendedName>
        <fullName evidence="1">AB hydrolase-1 domain-containing protein</fullName>
    </recommendedName>
</protein>
<name>A0A2R7UPE7_PSEDL</name>
<dbReference type="Gene3D" id="3.40.50.1820">
    <property type="entry name" value="alpha/beta hydrolase"/>
    <property type="match status" value="1"/>
</dbReference>
<dbReference type="EMBL" id="QANO01000059">
    <property type="protein sequence ID" value="PTU54043.1"/>
    <property type="molecule type" value="Genomic_DNA"/>
</dbReference>
<dbReference type="SUPFAM" id="SSF53474">
    <property type="entry name" value="alpha/beta-Hydrolases"/>
    <property type="match status" value="1"/>
</dbReference>
<dbReference type="InterPro" id="IPR052370">
    <property type="entry name" value="Meta-cleavage_hydrolase"/>
</dbReference>
<evidence type="ECO:0000259" key="1">
    <source>
        <dbReference type="Pfam" id="PF12697"/>
    </source>
</evidence>
<evidence type="ECO:0000313" key="2">
    <source>
        <dbReference type="EMBL" id="PTU54043.1"/>
    </source>
</evidence>
<dbReference type="InterPro" id="IPR000073">
    <property type="entry name" value="AB_hydrolase_1"/>
</dbReference>
<dbReference type="PANTHER" id="PTHR43139">
    <property type="entry name" value="SI:DKEY-122A22.2"/>
    <property type="match status" value="1"/>
</dbReference>
<proteinExistence type="predicted"/>
<reference evidence="2 3" key="1">
    <citation type="submission" date="2018-04" db="EMBL/GenBank/DDBJ databases">
        <authorList>
            <person name="Go L.Y."/>
            <person name="Mitchell J.A."/>
        </authorList>
    </citation>
    <scope>NUCLEOTIDE SEQUENCE [LARGE SCALE GENOMIC DNA]</scope>
    <source>
        <strain evidence="2 3">KCJK7865</strain>
    </source>
</reference>
<organism evidence="2 3">
    <name type="scientific">Pseudomonas plecoglossicida</name>
    <dbReference type="NCBI Taxonomy" id="70775"/>
    <lineage>
        <taxon>Bacteria</taxon>
        <taxon>Pseudomonadati</taxon>
        <taxon>Pseudomonadota</taxon>
        <taxon>Gammaproteobacteria</taxon>
        <taxon>Pseudomonadales</taxon>
        <taxon>Pseudomonadaceae</taxon>
        <taxon>Pseudomonas</taxon>
    </lineage>
</organism>
<dbReference type="Proteomes" id="UP000244874">
    <property type="component" value="Unassembled WGS sequence"/>
</dbReference>
<dbReference type="RefSeq" id="WP_108479876.1">
    <property type="nucleotide sequence ID" value="NZ_QANO01000059.1"/>
</dbReference>
<dbReference type="AlphaFoldDB" id="A0A2R7UPE7"/>
<dbReference type="PRINTS" id="PR00111">
    <property type="entry name" value="ABHYDROLASE"/>
</dbReference>
<evidence type="ECO:0000313" key="3">
    <source>
        <dbReference type="Proteomes" id="UP000244874"/>
    </source>
</evidence>